<dbReference type="Proteomes" id="UP001418222">
    <property type="component" value="Unassembled WGS sequence"/>
</dbReference>
<dbReference type="GO" id="GO:0005743">
    <property type="term" value="C:mitochondrial inner membrane"/>
    <property type="evidence" value="ECO:0007669"/>
    <property type="project" value="TreeGrafter"/>
</dbReference>
<dbReference type="SUPFAM" id="SSF54373">
    <property type="entry name" value="FAD-linked reductases, C-terminal domain"/>
    <property type="match status" value="1"/>
</dbReference>
<feature type="region of interest" description="Disordered" evidence="5">
    <location>
        <begin position="476"/>
        <end position="504"/>
    </location>
</feature>
<sequence>MCPEHTTRKRRKWKSRRRRVCLTRQIRGEKTRRIPAARVAATMENPQRQGTESATLASRDTKSRSLSQLVRWMAVKAEELGVEIYPGFAASEILYDENHRVAGIGTNDMGVAKDGLRKDTFQNGVELKASVQLLLSDNGVQLLLFGDGVQLLLSGDGVQLLLLLKSNCRSFLLSGNDNEELLPPTSTRPFSSSSPRLLLVNILVKLLLKAAASMEVEEGICYSIDPSDRLRNIPLPPSPAWFPRLGQARMASRDNQGNNTGKDKRKDKEMVSILSLGISSSRSKSQRTTEDSARRTGEGFSHVLLLGTEDDDPDFLDLNSLMLVDDSYWTRPLGGRFSEARVDTKVWEIEEEKHDPGAVLHTIGWPLDRSTYGGTFLYHMKDRQVALGLVVALNYRNPYLSPFDEFQFLSFGIRGGHSPTMVTTRTQEEVTRLEILEENYGGLMDSVAAIEQEIRTSTQRLEERIDVRMEELKALLKGKSTSEDEPIGGRPDRSAEASGTPDLGRHRAAAWSVAAAGGVSPSFAGLASNGAPGLGRNSGVGFSRPWGITGEGGGAKAWPAAAAGGGDPSFAGPAECGPSRHRGGGYGIAGPVYCGRQPWLQVDGRQGAAVRAPGDATGLLPHPRDDILPGGFVGHVPWVGQHVPHQGQPPQGYPGGHDGHGFTARFGPLEYEDFEALLQKLRQKGTVTEYRTEFEKLANRVRWEEKTLLSCFVSGLKEQLRDEVHAYMPRSLNHAITLAHIQEERFNRQRSRATGKPLATPAIARREPQAVAKPTVTRLSWGELQACKEKGLCFNCDKKFVLGHKCQKLQVFMLHEEVADESLPEVAVEEALLEGDVDVTEFGVSIQAMEG</sequence>
<keyword evidence="2" id="KW-0285">Flavoprotein</keyword>
<comment type="cofactor">
    <cofactor evidence="1">
        <name>FAD</name>
        <dbReference type="ChEBI" id="CHEBI:57692"/>
    </cofactor>
</comment>
<protein>
    <recommendedName>
        <fullName evidence="10">Retrotransposon gag domain-containing protein</fullName>
    </recommendedName>
</protein>
<feature type="compositionally biased region" description="Polar residues" evidence="5">
    <location>
        <begin position="44"/>
        <end position="60"/>
    </location>
</feature>
<dbReference type="GO" id="GO:0004174">
    <property type="term" value="F:electron-transferring-flavoprotein dehydrogenase activity"/>
    <property type="evidence" value="ECO:0007669"/>
    <property type="project" value="InterPro"/>
</dbReference>
<dbReference type="AlphaFoldDB" id="A0AAP0G963"/>
<dbReference type="Pfam" id="PF03732">
    <property type="entry name" value="Retrotrans_gag"/>
    <property type="match status" value="1"/>
</dbReference>
<evidence type="ECO:0000256" key="4">
    <source>
        <dbReference type="ARBA" id="ARBA00023002"/>
    </source>
</evidence>
<keyword evidence="3" id="KW-0274">FAD</keyword>
<evidence type="ECO:0000256" key="2">
    <source>
        <dbReference type="ARBA" id="ARBA00022630"/>
    </source>
</evidence>
<dbReference type="Gene3D" id="3.30.9.90">
    <property type="match status" value="1"/>
</dbReference>
<evidence type="ECO:0008006" key="10">
    <source>
        <dbReference type="Google" id="ProtNLM"/>
    </source>
</evidence>
<accession>A0AAP0G963</accession>
<feature type="region of interest" description="Disordered" evidence="5">
    <location>
        <begin position="41"/>
        <end position="60"/>
    </location>
</feature>
<organism evidence="8 9">
    <name type="scientific">Platanthera zijinensis</name>
    <dbReference type="NCBI Taxonomy" id="2320716"/>
    <lineage>
        <taxon>Eukaryota</taxon>
        <taxon>Viridiplantae</taxon>
        <taxon>Streptophyta</taxon>
        <taxon>Embryophyta</taxon>
        <taxon>Tracheophyta</taxon>
        <taxon>Spermatophyta</taxon>
        <taxon>Magnoliopsida</taxon>
        <taxon>Liliopsida</taxon>
        <taxon>Asparagales</taxon>
        <taxon>Orchidaceae</taxon>
        <taxon>Orchidoideae</taxon>
        <taxon>Orchideae</taxon>
        <taxon>Orchidinae</taxon>
        <taxon>Platanthera</taxon>
    </lineage>
</organism>
<evidence type="ECO:0000259" key="7">
    <source>
        <dbReference type="Pfam" id="PF21162"/>
    </source>
</evidence>
<gene>
    <name evidence="8" type="ORF">KSP39_PZI007734</name>
</gene>
<name>A0AAP0G963_9ASPA</name>
<keyword evidence="9" id="KW-1185">Reference proteome</keyword>
<feature type="domain" description="Retrotransposon gag" evidence="6">
    <location>
        <begin position="662"/>
        <end position="718"/>
    </location>
</feature>
<dbReference type="InterPro" id="IPR049398">
    <property type="entry name" value="ETF-QO/FixC_UQ-bd"/>
</dbReference>
<evidence type="ECO:0000259" key="6">
    <source>
        <dbReference type="Pfam" id="PF03732"/>
    </source>
</evidence>
<dbReference type="InterPro" id="IPR005162">
    <property type="entry name" value="Retrotrans_gag_dom"/>
</dbReference>
<dbReference type="SUPFAM" id="SSF51905">
    <property type="entry name" value="FAD/NAD(P)-binding domain"/>
    <property type="match status" value="1"/>
</dbReference>
<evidence type="ECO:0000313" key="9">
    <source>
        <dbReference type="Proteomes" id="UP001418222"/>
    </source>
</evidence>
<dbReference type="Pfam" id="PF21162">
    <property type="entry name" value="ETFQO_UQ-bd"/>
    <property type="match status" value="1"/>
</dbReference>
<reference evidence="8 9" key="1">
    <citation type="journal article" date="2022" name="Nat. Plants">
        <title>Genomes of leafy and leafless Platanthera orchids illuminate the evolution of mycoheterotrophy.</title>
        <authorList>
            <person name="Li M.H."/>
            <person name="Liu K.W."/>
            <person name="Li Z."/>
            <person name="Lu H.C."/>
            <person name="Ye Q.L."/>
            <person name="Zhang D."/>
            <person name="Wang J.Y."/>
            <person name="Li Y.F."/>
            <person name="Zhong Z.M."/>
            <person name="Liu X."/>
            <person name="Yu X."/>
            <person name="Liu D.K."/>
            <person name="Tu X.D."/>
            <person name="Liu B."/>
            <person name="Hao Y."/>
            <person name="Liao X.Y."/>
            <person name="Jiang Y.T."/>
            <person name="Sun W.H."/>
            <person name="Chen J."/>
            <person name="Chen Y.Q."/>
            <person name="Ai Y."/>
            <person name="Zhai J.W."/>
            <person name="Wu S.S."/>
            <person name="Zhou Z."/>
            <person name="Hsiao Y.Y."/>
            <person name="Wu W.L."/>
            <person name="Chen Y.Y."/>
            <person name="Lin Y.F."/>
            <person name="Hsu J.L."/>
            <person name="Li C.Y."/>
            <person name="Wang Z.W."/>
            <person name="Zhao X."/>
            <person name="Zhong W.Y."/>
            <person name="Ma X.K."/>
            <person name="Ma L."/>
            <person name="Huang J."/>
            <person name="Chen G.Z."/>
            <person name="Huang M.Z."/>
            <person name="Huang L."/>
            <person name="Peng D.H."/>
            <person name="Luo Y.B."/>
            <person name="Zou S.Q."/>
            <person name="Chen S.P."/>
            <person name="Lan S."/>
            <person name="Tsai W.C."/>
            <person name="Van de Peer Y."/>
            <person name="Liu Z.J."/>
        </authorList>
    </citation>
    <scope>NUCLEOTIDE SEQUENCE [LARGE SCALE GENOMIC DNA]</scope>
    <source>
        <strain evidence="8">Lor287</strain>
    </source>
</reference>
<evidence type="ECO:0000256" key="1">
    <source>
        <dbReference type="ARBA" id="ARBA00001974"/>
    </source>
</evidence>
<dbReference type="PANTHER" id="PTHR10617:SF107">
    <property type="entry name" value="ELECTRON TRANSFER FLAVOPROTEIN-UBIQUINONE OXIDOREDUCTASE, MITOCHONDRIAL"/>
    <property type="match status" value="1"/>
</dbReference>
<keyword evidence="4" id="KW-0560">Oxidoreductase</keyword>
<dbReference type="PANTHER" id="PTHR10617">
    <property type="entry name" value="ELECTRON TRANSFER FLAVOPROTEIN-UBIQUINONE OXIDOREDUCTASE"/>
    <property type="match status" value="1"/>
</dbReference>
<dbReference type="InterPro" id="IPR036188">
    <property type="entry name" value="FAD/NAD-bd_sf"/>
</dbReference>
<proteinExistence type="predicted"/>
<evidence type="ECO:0000256" key="5">
    <source>
        <dbReference type="SAM" id="MobiDB-lite"/>
    </source>
</evidence>
<evidence type="ECO:0000313" key="8">
    <source>
        <dbReference type="EMBL" id="KAK8945250.1"/>
    </source>
</evidence>
<evidence type="ECO:0000256" key="3">
    <source>
        <dbReference type="ARBA" id="ARBA00022827"/>
    </source>
</evidence>
<comment type="caution">
    <text evidence="8">The sequence shown here is derived from an EMBL/GenBank/DDBJ whole genome shotgun (WGS) entry which is preliminary data.</text>
</comment>
<dbReference type="InterPro" id="IPR040156">
    <property type="entry name" value="ETF-QO"/>
</dbReference>
<dbReference type="Gene3D" id="3.50.50.60">
    <property type="entry name" value="FAD/NAD(P)-binding domain"/>
    <property type="match status" value="1"/>
</dbReference>
<dbReference type="EMBL" id="JBBWWQ010000006">
    <property type="protein sequence ID" value="KAK8945250.1"/>
    <property type="molecule type" value="Genomic_DNA"/>
</dbReference>
<feature type="domain" description="ETF-QO/FixC ubiquinone-binding" evidence="7">
    <location>
        <begin position="345"/>
        <end position="408"/>
    </location>
</feature>